<proteinExistence type="inferred from homology"/>
<dbReference type="SUPFAM" id="SSF47831">
    <property type="entry name" value="Enzyme I of the PEP:sugar phosphotransferase system HPr-binding (sub)domain"/>
    <property type="match status" value="1"/>
</dbReference>
<evidence type="ECO:0000256" key="1">
    <source>
        <dbReference type="ARBA" id="ARBA00000683"/>
    </source>
</evidence>
<dbReference type="PANTHER" id="PTHR46244">
    <property type="entry name" value="PHOSPHOENOLPYRUVATE-PROTEIN PHOSPHOTRANSFERASE"/>
    <property type="match status" value="1"/>
</dbReference>
<dbReference type="PROSITE" id="PS00372">
    <property type="entry name" value="PTS_EIIA_TYPE_2_HIS"/>
    <property type="match status" value="1"/>
</dbReference>
<dbReference type="InterPro" id="IPR008279">
    <property type="entry name" value="PEP-util_enz_mobile_dom"/>
</dbReference>
<dbReference type="SUPFAM" id="SSF55594">
    <property type="entry name" value="HPr-like"/>
    <property type="match status" value="1"/>
</dbReference>
<dbReference type="InterPro" id="IPR016152">
    <property type="entry name" value="PTrfase/Anion_transptr"/>
</dbReference>
<reference evidence="19 20" key="1">
    <citation type="submission" date="2021-03" db="EMBL/GenBank/DDBJ databases">
        <title>Oceanisphaera sp. nov., isolated from the intestine.</title>
        <authorList>
            <person name="Zhao L.-H."/>
            <person name="Shi L.-F."/>
        </authorList>
    </citation>
    <scope>NUCLEOTIDE SEQUENCE [LARGE SCALE GENOMIC DNA]</scope>
    <source>
        <strain evidence="19 20">DM8</strain>
    </source>
</reference>
<evidence type="ECO:0000313" key="20">
    <source>
        <dbReference type="Proteomes" id="UP000664882"/>
    </source>
</evidence>
<dbReference type="Gene3D" id="3.20.20.60">
    <property type="entry name" value="Phosphoenolpyruvate-binding domains"/>
    <property type="match status" value="1"/>
</dbReference>
<keyword evidence="15" id="KW-0418">Kinase</keyword>
<dbReference type="Gene3D" id="1.10.274.10">
    <property type="entry name" value="PtsI, HPr-binding domain"/>
    <property type="match status" value="1"/>
</dbReference>
<dbReference type="InterPro" id="IPR002114">
    <property type="entry name" value="PTS_HPr_Ser_P_site"/>
</dbReference>
<dbReference type="PRINTS" id="PR00107">
    <property type="entry name" value="PHOSPHOCPHPR"/>
</dbReference>
<evidence type="ECO:0000256" key="10">
    <source>
        <dbReference type="ARBA" id="ARBA00022553"/>
    </source>
</evidence>
<dbReference type="NCBIfam" id="TIGR01003">
    <property type="entry name" value="PTS_HPr_family"/>
    <property type="match status" value="1"/>
</dbReference>
<dbReference type="InterPro" id="IPR040442">
    <property type="entry name" value="Pyrv_kinase-like_dom_sf"/>
</dbReference>
<evidence type="ECO:0000256" key="7">
    <source>
        <dbReference type="ARBA" id="ARBA00015565"/>
    </source>
</evidence>
<dbReference type="InterPro" id="IPR006318">
    <property type="entry name" value="PTS_EI-like"/>
</dbReference>
<evidence type="ECO:0000256" key="16">
    <source>
        <dbReference type="ARBA" id="ARBA00022842"/>
    </source>
</evidence>
<keyword evidence="8" id="KW-0813">Transport</keyword>
<evidence type="ECO:0000256" key="11">
    <source>
        <dbReference type="ARBA" id="ARBA00022597"/>
    </source>
</evidence>
<dbReference type="GO" id="GO:0008965">
    <property type="term" value="F:phosphoenolpyruvate-protein phosphotransferase activity"/>
    <property type="evidence" value="ECO:0007669"/>
    <property type="project" value="UniProtKB-EC"/>
</dbReference>
<keyword evidence="10" id="KW-0597">Phosphoprotein</keyword>
<evidence type="ECO:0000256" key="9">
    <source>
        <dbReference type="ARBA" id="ARBA00022490"/>
    </source>
</evidence>
<dbReference type="InterPro" id="IPR036637">
    <property type="entry name" value="Phosphohistidine_dom_sf"/>
</dbReference>
<evidence type="ECO:0000256" key="6">
    <source>
        <dbReference type="ARBA" id="ARBA00012232"/>
    </source>
</evidence>
<keyword evidence="11" id="KW-0762">Sugar transport</keyword>
<comment type="caution">
    <text evidence="19">The sequence shown here is derived from an EMBL/GenBank/DDBJ whole genome shotgun (WGS) entry which is preliminary data.</text>
</comment>
<dbReference type="CDD" id="cd00211">
    <property type="entry name" value="PTS_IIA_fru"/>
    <property type="match status" value="1"/>
</dbReference>
<dbReference type="NCBIfam" id="TIGR01417">
    <property type="entry name" value="PTS_I_fam"/>
    <property type="match status" value="1"/>
</dbReference>
<gene>
    <name evidence="19" type="primary">ptsP</name>
    <name evidence="19" type="ORF">J3U76_11470</name>
</gene>
<dbReference type="PROSITE" id="PS51350">
    <property type="entry name" value="PTS_HPR_DOM"/>
    <property type="match status" value="1"/>
</dbReference>
<dbReference type="EMBL" id="JAGDFX010000013">
    <property type="protein sequence ID" value="MBO1520234.1"/>
    <property type="molecule type" value="Genomic_DNA"/>
</dbReference>
<dbReference type="Pfam" id="PF00381">
    <property type="entry name" value="PTS-HPr"/>
    <property type="match status" value="1"/>
</dbReference>
<comment type="catalytic activity">
    <reaction evidence="1">
        <text>L-histidyl-[protein] + phosphoenolpyruvate = N(pros)-phospho-L-histidyl-[protein] + pyruvate</text>
        <dbReference type="Rhea" id="RHEA:23880"/>
        <dbReference type="Rhea" id="RHEA-COMP:9745"/>
        <dbReference type="Rhea" id="RHEA-COMP:9746"/>
        <dbReference type="ChEBI" id="CHEBI:15361"/>
        <dbReference type="ChEBI" id="CHEBI:29979"/>
        <dbReference type="ChEBI" id="CHEBI:58702"/>
        <dbReference type="ChEBI" id="CHEBI:64837"/>
        <dbReference type="EC" id="2.7.3.9"/>
    </reaction>
</comment>
<sequence>MLALSINDIKVGVELADKNAVIHALAHWLEEDGHVASGYQAGMMAREAKAATYLGQGIAIPHGTQACRHLIQNTGIKVLHLPQGVEWGDGEKAYLVLGIAARSDEHLDLLKQLAKTLSQDNLQKRVMAITEPEQVLALLQDPAEPKEVGLPLVHIATELDAETLLQLTDHALELVSCSTQEQAQLRQAAPIHIGQGWWLSQTNACHGPSQAALVTANVHSPLLMQTPAVRGVLVLFVKGVGHKALLDQLLAWLAVKQGAALAALHSATALLDALEAGPAAYAQQRHSTEQIAVVRNTHGIHARPGAILVQIAKQFEAEVQVRNLEGDGQWMSAKSLMQMISLGAKRGHQLLFSASGADSEAAVSALVNGVKEGLGEALGEDLVEDVLAPEQATHEIQSQDEAQTKPITLEPNTELTGVAAAAGVAIGPVFVDVAVQFDYPQQGEDTVTEKAALAAAIEQACHDLSKAQAHSHDPQASDIIAMHQELLADPALSFGVNCRISQGQSAPAAWWSEINLAATRQANNKDALLAERAADIRDVGRRVMAILCDSPASIPPEHPYIWVAQEIGPSQLVNLDPQQVLGIVTVSGGAASHSAILAAALGIPALAGVNGAVMTIKNATHAILDGNRGCLTIAPDASIRQQAQAQQRQAKQAAARAWEERDLAAITQDKHRIDVAANLGGIKDASQVLASGGDGVGLLRTEFVFMSRRSAPDLASQTALYRPLFDALKGRPLLARTLDVGGDKPLPYWSSPKEDNPFLGVRGIRLCQQHPALLKTQIRALLMAANNRPVRIMFPMITDIAEWRWAKDRVNEIQAELNATQVELGIMIEVPAAALCAPVFAQEVDFFSIGTNDLTQYTMAVDRGNGELAYLGDGLHPSVLQLIKMTVEAAHQQGKWVGVCGELAADAQAVPILLGLGVDELSVSLARLPLVKSQIRQLSFAHCQWLAQQALVADDAAGVRRLMSQAEKGIAPDKEPG</sequence>
<organism evidence="19 20">
    <name type="scientific">Oceanisphaera pacifica</name>
    <dbReference type="NCBI Taxonomy" id="2818389"/>
    <lineage>
        <taxon>Bacteria</taxon>
        <taxon>Pseudomonadati</taxon>
        <taxon>Pseudomonadota</taxon>
        <taxon>Gammaproteobacteria</taxon>
        <taxon>Aeromonadales</taxon>
        <taxon>Aeromonadaceae</taxon>
        <taxon>Oceanisphaera</taxon>
    </lineage>
</organism>
<dbReference type="InterPro" id="IPR000032">
    <property type="entry name" value="HPr-like"/>
</dbReference>
<dbReference type="Proteomes" id="UP000664882">
    <property type="component" value="Unassembled WGS sequence"/>
</dbReference>
<dbReference type="SUPFAM" id="SSF51621">
    <property type="entry name" value="Phosphoenolpyruvate/pyruvate domain"/>
    <property type="match status" value="1"/>
</dbReference>
<dbReference type="Pfam" id="PF00359">
    <property type="entry name" value="PTS_EIIA_2"/>
    <property type="match status" value="1"/>
</dbReference>
<comment type="cofactor">
    <cofactor evidence="2">
        <name>Mg(2+)</name>
        <dbReference type="ChEBI" id="CHEBI:18420"/>
    </cofactor>
</comment>
<dbReference type="EC" id="2.7.3.9" evidence="6"/>
<comment type="function">
    <text evidence="3">The phosphoenolpyruvate-dependent sugar phosphotransferase system (sugar PTS), a major carbohydrate active transport system, catalyzes the phosphorylation of incoming sugar substrates concomitantly with their translocation across the cell membrane. The enzyme II FruAB PTS system is involved in fructose transport.</text>
</comment>
<evidence type="ECO:0000313" key="19">
    <source>
        <dbReference type="EMBL" id="MBO1520234.1"/>
    </source>
</evidence>
<dbReference type="Gene3D" id="3.30.1340.10">
    <property type="entry name" value="HPr-like"/>
    <property type="match status" value="1"/>
</dbReference>
<evidence type="ECO:0000256" key="4">
    <source>
        <dbReference type="ARBA" id="ARBA00004496"/>
    </source>
</evidence>
<dbReference type="PROSITE" id="PS51094">
    <property type="entry name" value="PTS_EIIA_TYPE_2"/>
    <property type="match status" value="1"/>
</dbReference>
<evidence type="ECO:0000256" key="13">
    <source>
        <dbReference type="ARBA" id="ARBA00022683"/>
    </source>
</evidence>
<accession>A0ABS3NI16</accession>
<evidence type="ECO:0000256" key="15">
    <source>
        <dbReference type="ARBA" id="ARBA00022777"/>
    </source>
</evidence>
<evidence type="ECO:0000256" key="3">
    <source>
        <dbReference type="ARBA" id="ARBA00003136"/>
    </source>
</evidence>
<dbReference type="NCBIfam" id="NF008319">
    <property type="entry name" value="PRK11109.1"/>
    <property type="match status" value="1"/>
</dbReference>
<dbReference type="InterPro" id="IPR001020">
    <property type="entry name" value="PTS_HPr_His_P_site"/>
</dbReference>
<evidence type="ECO:0000256" key="14">
    <source>
        <dbReference type="ARBA" id="ARBA00022723"/>
    </source>
</evidence>
<keyword evidence="12 19" id="KW-0808">Transferase</keyword>
<dbReference type="InterPro" id="IPR023151">
    <property type="entry name" value="PEP_util_CS"/>
</dbReference>
<comment type="similarity">
    <text evidence="5">Belongs to the PEP-utilizing enzyme family.</text>
</comment>
<dbReference type="Pfam" id="PF00391">
    <property type="entry name" value="PEP-utilizers"/>
    <property type="match status" value="1"/>
</dbReference>
<dbReference type="RefSeq" id="WP_208006110.1">
    <property type="nucleotide sequence ID" value="NZ_JAGDFX010000013.1"/>
</dbReference>
<dbReference type="SUPFAM" id="SSF55804">
    <property type="entry name" value="Phoshotransferase/anion transport protein"/>
    <property type="match status" value="1"/>
</dbReference>
<dbReference type="PANTHER" id="PTHR46244:SF6">
    <property type="entry name" value="PHOSPHOENOLPYRUVATE-PROTEIN PHOSPHOTRANSFERASE"/>
    <property type="match status" value="1"/>
</dbReference>
<evidence type="ECO:0000256" key="8">
    <source>
        <dbReference type="ARBA" id="ARBA00022448"/>
    </source>
</evidence>
<keyword evidence="13" id="KW-0598">Phosphotransferase system</keyword>
<dbReference type="Gene3D" id="3.40.930.10">
    <property type="entry name" value="Mannitol-specific EII, Chain A"/>
    <property type="match status" value="1"/>
</dbReference>
<feature type="domain" description="HPr" evidence="18">
    <location>
        <begin position="287"/>
        <end position="377"/>
    </location>
</feature>
<comment type="subcellular location">
    <subcellularLocation>
        <location evidence="4">Cytoplasm</location>
    </subcellularLocation>
</comment>
<dbReference type="PRINTS" id="PR01736">
    <property type="entry name" value="PHPHTRNFRASE"/>
</dbReference>
<dbReference type="CDD" id="cd00367">
    <property type="entry name" value="PTS-HPr_like"/>
    <property type="match status" value="1"/>
</dbReference>
<dbReference type="PROSITE" id="PS00742">
    <property type="entry name" value="PEP_ENZYMES_2"/>
    <property type="match status" value="1"/>
</dbReference>
<evidence type="ECO:0000259" key="17">
    <source>
        <dbReference type="PROSITE" id="PS51094"/>
    </source>
</evidence>
<keyword evidence="16" id="KW-0460">Magnesium</keyword>
<dbReference type="Pfam" id="PF05524">
    <property type="entry name" value="PEP-utilisers_N"/>
    <property type="match status" value="1"/>
</dbReference>
<dbReference type="InterPro" id="IPR002178">
    <property type="entry name" value="PTS_EIIA_type-2_dom"/>
</dbReference>
<keyword evidence="20" id="KW-1185">Reference proteome</keyword>
<dbReference type="InterPro" id="IPR036618">
    <property type="entry name" value="PtsI_HPr-bd_sf"/>
</dbReference>
<dbReference type="InterPro" id="IPR008731">
    <property type="entry name" value="PTS_EIN"/>
</dbReference>
<dbReference type="InterPro" id="IPR050499">
    <property type="entry name" value="PEP-utilizing_PTS_enzyme"/>
</dbReference>
<dbReference type="PROSITE" id="PS00369">
    <property type="entry name" value="PTS_HPR_HIS"/>
    <property type="match status" value="1"/>
</dbReference>
<keyword evidence="9" id="KW-0963">Cytoplasm</keyword>
<dbReference type="InterPro" id="IPR035895">
    <property type="entry name" value="HPr-like_sf"/>
</dbReference>
<protein>
    <recommendedName>
        <fullName evidence="7">Multiphosphoryl transfer protein</fullName>
        <ecNumber evidence="6">2.7.3.9</ecNumber>
    </recommendedName>
</protein>
<dbReference type="Pfam" id="PF02896">
    <property type="entry name" value="PEP-utilizers_C"/>
    <property type="match status" value="1"/>
</dbReference>
<dbReference type="InterPro" id="IPR000121">
    <property type="entry name" value="PEP_util_C"/>
</dbReference>
<dbReference type="Gene3D" id="3.50.30.10">
    <property type="entry name" value="Phosphohistidine domain"/>
    <property type="match status" value="1"/>
</dbReference>
<feature type="domain" description="PTS EIIA type-2" evidence="17">
    <location>
        <begin position="2"/>
        <end position="142"/>
    </location>
</feature>
<dbReference type="PROSITE" id="PS00589">
    <property type="entry name" value="PTS_HPR_SER"/>
    <property type="match status" value="1"/>
</dbReference>
<dbReference type="InterPro" id="IPR015813">
    <property type="entry name" value="Pyrv/PenolPyrv_kinase-like_dom"/>
</dbReference>
<name>A0ABS3NI16_9GAMM</name>
<evidence type="ECO:0000256" key="2">
    <source>
        <dbReference type="ARBA" id="ARBA00001946"/>
    </source>
</evidence>
<evidence type="ECO:0000256" key="5">
    <source>
        <dbReference type="ARBA" id="ARBA00007837"/>
    </source>
</evidence>
<evidence type="ECO:0000256" key="12">
    <source>
        <dbReference type="ARBA" id="ARBA00022679"/>
    </source>
</evidence>
<evidence type="ECO:0000259" key="18">
    <source>
        <dbReference type="PROSITE" id="PS51350"/>
    </source>
</evidence>
<dbReference type="SUPFAM" id="SSF52009">
    <property type="entry name" value="Phosphohistidine domain"/>
    <property type="match status" value="1"/>
</dbReference>
<keyword evidence="14" id="KW-0479">Metal-binding</keyword>